<dbReference type="OrthoDB" id="2589846at2759"/>
<gene>
    <name evidence="1" type="ORF">EHS25_003337</name>
</gene>
<sequence>MQTPFGGGFGSPRGGGGAMAIQMELGQLKAAPVLNPHFGMVIKYLDCLNRLMDPLIMSNGPDGRIGDKWDTHRMPWVDQKLNWY</sequence>
<keyword evidence="2" id="KW-1185">Reference proteome</keyword>
<proteinExistence type="predicted"/>
<dbReference type="AlphaFoldDB" id="A0A427Y8Y1"/>
<comment type="caution">
    <text evidence="1">The sequence shown here is derived from an EMBL/GenBank/DDBJ whole genome shotgun (WGS) entry which is preliminary data.</text>
</comment>
<evidence type="ECO:0000313" key="2">
    <source>
        <dbReference type="Proteomes" id="UP000279259"/>
    </source>
</evidence>
<protein>
    <submittedName>
        <fullName evidence="1">Uncharacterized protein</fullName>
    </submittedName>
</protein>
<name>A0A427Y8Y1_9TREE</name>
<reference evidence="1 2" key="1">
    <citation type="submission" date="2018-11" db="EMBL/GenBank/DDBJ databases">
        <title>Genome sequence of Saitozyma podzolica DSM 27192.</title>
        <authorList>
            <person name="Aliyu H."/>
            <person name="Gorte O."/>
            <person name="Ochsenreither K."/>
        </authorList>
    </citation>
    <scope>NUCLEOTIDE SEQUENCE [LARGE SCALE GENOMIC DNA]</scope>
    <source>
        <strain evidence="1 2">DSM 27192</strain>
    </source>
</reference>
<dbReference type="EMBL" id="RSCD01000017">
    <property type="protein sequence ID" value="RSH87427.1"/>
    <property type="molecule type" value="Genomic_DNA"/>
</dbReference>
<dbReference type="Proteomes" id="UP000279259">
    <property type="component" value="Unassembled WGS sequence"/>
</dbReference>
<organism evidence="1 2">
    <name type="scientific">Saitozyma podzolica</name>
    <dbReference type="NCBI Taxonomy" id="1890683"/>
    <lineage>
        <taxon>Eukaryota</taxon>
        <taxon>Fungi</taxon>
        <taxon>Dikarya</taxon>
        <taxon>Basidiomycota</taxon>
        <taxon>Agaricomycotina</taxon>
        <taxon>Tremellomycetes</taxon>
        <taxon>Tremellales</taxon>
        <taxon>Trimorphomycetaceae</taxon>
        <taxon>Saitozyma</taxon>
    </lineage>
</organism>
<evidence type="ECO:0000313" key="1">
    <source>
        <dbReference type="EMBL" id="RSH87427.1"/>
    </source>
</evidence>
<accession>A0A427Y8Y1</accession>